<dbReference type="Proteomes" id="UP000176480">
    <property type="component" value="Unassembled WGS sequence"/>
</dbReference>
<dbReference type="STRING" id="1802067.A2966_03850"/>
<protein>
    <submittedName>
        <fullName evidence="1">Uncharacterized protein</fullName>
    </submittedName>
</protein>
<accession>A0A1F7J908</accession>
<comment type="caution">
    <text evidence="1">The sequence shown here is derived from an EMBL/GenBank/DDBJ whole genome shotgun (WGS) entry which is preliminary data.</text>
</comment>
<sequence>MKKIIFTALIIVVVAVVIILSWPTPTPQKSTNQLLSQVSYSLTNRYDDPSVNQVFVDNILLTLAYMSGKINRGDPIVWNAVKSAGVTELVLKPGQTFAFHDSVLAKYQGKIASTTNAHFISSEGFKSDGWLVGDGVCHLASFMYVVSKEAGLKTEAPTKHDFATIAEVPKSHGVSIFYSPVNQTSSNLQNLYITNTYSHPVAFIFYHKNDSLNIKVEKKYN</sequence>
<reference evidence="1 2" key="1">
    <citation type="journal article" date="2016" name="Nat. Commun.">
        <title>Thousands of microbial genomes shed light on interconnected biogeochemical processes in an aquifer system.</title>
        <authorList>
            <person name="Anantharaman K."/>
            <person name="Brown C.T."/>
            <person name="Hug L.A."/>
            <person name="Sharon I."/>
            <person name="Castelle C.J."/>
            <person name="Probst A.J."/>
            <person name="Thomas B.C."/>
            <person name="Singh A."/>
            <person name="Wilkins M.J."/>
            <person name="Karaoz U."/>
            <person name="Brodie E.L."/>
            <person name="Williams K.H."/>
            <person name="Hubbard S.S."/>
            <person name="Banfield J.F."/>
        </authorList>
    </citation>
    <scope>NUCLEOTIDE SEQUENCE [LARGE SCALE GENOMIC DNA]</scope>
</reference>
<gene>
    <name evidence="1" type="ORF">A2966_03850</name>
</gene>
<dbReference type="EMBL" id="MGAR01000015">
    <property type="protein sequence ID" value="OGK52093.1"/>
    <property type="molecule type" value="Genomic_DNA"/>
</dbReference>
<organism evidence="1 2">
    <name type="scientific">Candidatus Roizmanbacteria bacterium RIFCSPLOWO2_01_FULL_41_22</name>
    <dbReference type="NCBI Taxonomy" id="1802067"/>
    <lineage>
        <taxon>Bacteria</taxon>
        <taxon>Candidatus Roizmaniibacteriota</taxon>
    </lineage>
</organism>
<evidence type="ECO:0000313" key="1">
    <source>
        <dbReference type="EMBL" id="OGK52093.1"/>
    </source>
</evidence>
<dbReference type="InterPro" id="IPR007391">
    <property type="entry name" value="Vancomycin_resist_VanW"/>
</dbReference>
<dbReference type="Pfam" id="PF04294">
    <property type="entry name" value="VanW"/>
    <property type="match status" value="1"/>
</dbReference>
<proteinExistence type="predicted"/>
<dbReference type="AlphaFoldDB" id="A0A1F7J908"/>
<name>A0A1F7J908_9BACT</name>
<evidence type="ECO:0000313" key="2">
    <source>
        <dbReference type="Proteomes" id="UP000176480"/>
    </source>
</evidence>